<accession>A0A8S5UWC2</accession>
<evidence type="ECO:0000313" key="2">
    <source>
        <dbReference type="EMBL" id="DAF98690.1"/>
    </source>
</evidence>
<feature type="region of interest" description="Disordered" evidence="1">
    <location>
        <begin position="1"/>
        <end position="36"/>
    </location>
</feature>
<organism evidence="2">
    <name type="scientific">Siphoviridae sp. ctgaU3</name>
    <dbReference type="NCBI Taxonomy" id="2825609"/>
    <lineage>
        <taxon>Viruses</taxon>
        <taxon>Duplodnaviria</taxon>
        <taxon>Heunggongvirae</taxon>
        <taxon>Uroviricota</taxon>
        <taxon>Caudoviricetes</taxon>
    </lineage>
</organism>
<protein>
    <submittedName>
        <fullName evidence="2">Uncharacterized protein</fullName>
    </submittedName>
</protein>
<evidence type="ECO:0000256" key="1">
    <source>
        <dbReference type="SAM" id="MobiDB-lite"/>
    </source>
</evidence>
<sequence>MGVRSLGRQRRLHDLRAGRRGGCHKNTRTNRQGDRA</sequence>
<dbReference type="EMBL" id="BK016153">
    <property type="protein sequence ID" value="DAF98690.1"/>
    <property type="molecule type" value="Genomic_DNA"/>
</dbReference>
<feature type="compositionally biased region" description="Basic residues" evidence="1">
    <location>
        <begin position="18"/>
        <end position="28"/>
    </location>
</feature>
<name>A0A8S5UWC2_9CAUD</name>
<proteinExistence type="predicted"/>
<reference evidence="2" key="1">
    <citation type="journal article" date="2021" name="Proc. Natl. Acad. Sci. U.S.A.">
        <title>A Catalog of Tens of Thousands of Viruses from Human Metagenomes Reveals Hidden Associations with Chronic Diseases.</title>
        <authorList>
            <person name="Tisza M.J."/>
            <person name="Buck C.B."/>
        </authorList>
    </citation>
    <scope>NUCLEOTIDE SEQUENCE</scope>
    <source>
        <strain evidence="2">CtgaU3</strain>
    </source>
</reference>